<organism evidence="3 4">
    <name type="scientific">Pisolithus tinctorius Marx 270</name>
    <dbReference type="NCBI Taxonomy" id="870435"/>
    <lineage>
        <taxon>Eukaryota</taxon>
        <taxon>Fungi</taxon>
        <taxon>Dikarya</taxon>
        <taxon>Basidiomycota</taxon>
        <taxon>Agaricomycotina</taxon>
        <taxon>Agaricomycetes</taxon>
        <taxon>Agaricomycetidae</taxon>
        <taxon>Boletales</taxon>
        <taxon>Sclerodermatineae</taxon>
        <taxon>Pisolithaceae</taxon>
        <taxon>Pisolithus</taxon>
    </lineage>
</organism>
<dbReference type="Pfam" id="PF26640">
    <property type="entry name" value="DUF8212"/>
    <property type="match status" value="1"/>
</dbReference>
<dbReference type="HOGENOM" id="CLU_000288_138_0_1"/>
<reference evidence="4" key="2">
    <citation type="submission" date="2015-01" db="EMBL/GenBank/DDBJ databases">
        <title>Evolutionary Origins and Diversification of the Mycorrhizal Mutualists.</title>
        <authorList>
            <consortium name="DOE Joint Genome Institute"/>
            <consortium name="Mycorrhizal Genomics Consortium"/>
            <person name="Kohler A."/>
            <person name="Kuo A."/>
            <person name="Nagy L.G."/>
            <person name="Floudas D."/>
            <person name="Copeland A."/>
            <person name="Barry K.W."/>
            <person name="Cichocki N."/>
            <person name="Veneault-Fourrey C."/>
            <person name="LaButti K."/>
            <person name="Lindquist E.A."/>
            <person name="Lipzen A."/>
            <person name="Lundell T."/>
            <person name="Morin E."/>
            <person name="Murat C."/>
            <person name="Riley R."/>
            <person name="Ohm R."/>
            <person name="Sun H."/>
            <person name="Tunlid A."/>
            <person name="Henrissat B."/>
            <person name="Grigoriev I.V."/>
            <person name="Hibbett D.S."/>
            <person name="Martin F."/>
        </authorList>
    </citation>
    <scope>NUCLEOTIDE SEQUENCE [LARGE SCALE GENOMIC DNA]</scope>
    <source>
        <strain evidence="4">Marx 270</strain>
    </source>
</reference>
<dbReference type="AlphaFoldDB" id="A0A0C3N6B0"/>
<evidence type="ECO:0000313" key="4">
    <source>
        <dbReference type="Proteomes" id="UP000054217"/>
    </source>
</evidence>
<evidence type="ECO:0000259" key="2">
    <source>
        <dbReference type="Pfam" id="PF26640"/>
    </source>
</evidence>
<dbReference type="Pfam" id="PF06985">
    <property type="entry name" value="HET"/>
    <property type="match status" value="1"/>
</dbReference>
<keyword evidence="4" id="KW-1185">Reference proteome</keyword>
<dbReference type="Proteomes" id="UP000054217">
    <property type="component" value="Unassembled WGS sequence"/>
</dbReference>
<dbReference type="OrthoDB" id="5303367at2759"/>
<evidence type="ECO:0000259" key="1">
    <source>
        <dbReference type="Pfam" id="PF06985"/>
    </source>
</evidence>
<dbReference type="PANTHER" id="PTHR10622">
    <property type="entry name" value="HET DOMAIN-CONTAINING PROTEIN"/>
    <property type="match status" value="1"/>
</dbReference>
<evidence type="ECO:0000313" key="3">
    <source>
        <dbReference type="EMBL" id="KIN96604.1"/>
    </source>
</evidence>
<accession>A0A0C3N6B0</accession>
<feature type="domain" description="Heterokaryon incompatibility" evidence="1">
    <location>
        <begin position="25"/>
        <end position="117"/>
    </location>
</feature>
<proteinExistence type="predicted"/>
<reference evidence="3 4" key="1">
    <citation type="submission" date="2014-04" db="EMBL/GenBank/DDBJ databases">
        <authorList>
            <consortium name="DOE Joint Genome Institute"/>
            <person name="Kuo A."/>
            <person name="Kohler A."/>
            <person name="Costa M.D."/>
            <person name="Nagy L.G."/>
            <person name="Floudas D."/>
            <person name="Copeland A."/>
            <person name="Barry K.W."/>
            <person name="Cichocki N."/>
            <person name="Veneault-Fourrey C."/>
            <person name="LaButti K."/>
            <person name="Lindquist E.A."/>
            <person name="Lipzen A."/>
            <person name="Lundell T."/>
            <person name="Morin E."/>
            <person name="Murat C."/>
            <person name="Sun H."/>
            <person name="Tunlid A."/>
            <person name="Henrissat B."/>
            <person name="Grigoriev I.V."/>
            <person name="Hibbett D.S."/>
            <person name="Martin F."/>
            <person name="Nordberg H.P."/>
            <person name="Cantor M.N."/>
            <person name="Hua S.X."/>
        </authorList>
    </citation>
    <scope>NUCLEOTIDE SEQUENCE [LARGE SCALE GENOMIC DNA]</scope>
    <source>
        <strain evidence="3 4">Marx 270</strain>
    </source>
</reference>
<gene>
    <name evidence="3" type="ORF">M404DRAFT_239875</name>
</gene>
<dbReference type="InterPro" id="IPR010730">
    <property type="entry name" value="HET"/>
</dbReference>
<dbReference type="EMBL" id="KN832043">
    <property type="protein sequence ID" value="KIN96604.1"/>
    <property type="molecule type" value="Genomic_DNA"/>
</dbReference>
<sequence>MEKGIQGVGSRTQVFRELDDRSEKYVILSHRWGEEVNYDEMTRFMEMGERCKNEVRQRVGYEKIIKSCKQALQDGYRWIWIDTCCIDKRSSSELSEAINSMFRWYRKSQKCYVYLNDVGGAFFPNERDLSKFTKANGWPEWFSRGWTLQELIAPKQVEFFNKDWVFIGSKQDLADTLEKITRIPIDVLKDGLIPRRVCVAGIMSWAADRKTMRVEDRAYSLLGLFGVNMPILYGEGAKAFHRLQLEIIRASGDQSIFAWNPKGQFGWVGSVLAGDPGYFRGCHDIEKVESDELVDELMKYTRRNRLGIARMPDFGSNLACLRSRGLAFRQQLSVFLVTNSDIGLSRLLWKLDHHRLEIPRA</sequence>
<dbReference type="PANTHER" id="PTHR10622:SF10">
    <property type="entry name" value="HET DOMAIN-CONTAINING PROTEIN"/>
    <property type="match status" value="1"/>
</dbReference>
<dbReference type="InterPro" id="IPR058525">
    <property type="entry name" value="DUF8212"/>
</dbReference>
<dbReference type="InParanoid" id="A0A0C3N6B0"/>
<dbReference type="STRING" id="870435.A0A0C3N6B0"/>
<protein>
    <submittedName>
        <fullName evidence="3">Uncharacterized protein</fullName>
    </submittedName>
</protein>
<feature type="domain" description="DUF8212" evidence="2">
    <location>
        <begin position="238"/>
        <end position="260"/>
    </location>
</feature>
<name>A0A0C3N6B0_PISTI</name>